<dbReference type="Proteomes" id="UP001222027">
    <property type="component" value="Unassembled WGS sequence"/>
</dbReference>
<name>A0AAV8RTI7_ENSVE</name>
<comment type="similarity">
    <text evidence="2">Belongs to the NPR1-interactor family.</text>
</comment>
<dbReference type="EMBL" id="JAQQAF010000001">
    <property type="protein sequence ID" value="KAJ8510317.1"/>
    <property type="molecule type" value="Genomic_DNA"/>
</dbReference>
<comment type="caution">
    <text evidence="5">The sequence shown here is derived from an EMBL/GenBank/DDBJ whole genome shotgun (WGS) entry which is preliminary data.</text>
</comment>
<evidence type="ECO:0000313" key="6">
    <source>
        <dbReference type="Proteomes" id="UP001222027"/>
    </source>
</evidence>
<sequence>MEMEKRKRTEGDGGDVCGTEAGRKGEVEHQAVTDEEVAEFFTILRLLHAASKSFTGKGSHGDKKKKKKVRREEEEAKKATRWRPSFTLEDFDAVGEGSVSSGGVGNDGRRVAEDPIHCDFL</sequence>
<keyword evidence="3" id="KW-0539">Nucleus</keyword>
<dbReference type="Pfam" id="PF15699">
    <property type="entry name" value="NPR1_interact"/>
    <property type="match status" value="1"/>
</dbReference>
<evidence type="ECO:0000313" key="5">
    <source>
        <dbReference type="EMBL" id="KAJ8510317.1"/>
    </source>
</evidence>
<evidence type="ECO:0008006" key="7">
    <source>
        <dbReference type="Google" id="ProtNLM"/>
    </source>
</evidence>
<gene>
    <name evidence="5" type="ORF">OPV22_000751</name>
</gene>
<reference evidence="5 6" key="1">
    <citation type="submission" date="2022-12" db="EMBL/GenBank/DDBJ databases">
        <title>Chromosome-scale assembly of the Ensete ventricosum genome.</title>
        <authorList>
            <person name="Dussert Y."/>
            <person name="Stocks J."/>
            <person name="Wendawek A."/>
            <person name="Woldeyes F."/>
            <person name="Nichols R.A."/>
            <person name="Borrell J.S."/>
        </authorList>
    </citation>
    <scope>NUCLEOTIDE SEQUENCE [LARGE SCALE GENOMIC DNA]</scope>
    <source>
        <strain evidence="6">cv. Maze</strain>
        <tissue evidence="5">Seeds</tissue>
    </source>
</reference>
<evidence type="ECO:0000256" key="1">
    <source>
        <dbReference type="ARBA" id="ARBA00004123"/>
    </source>
</evidence>
<dbReference type="PANTHER" id="PTHR35735:SF8">
    <property type="entry name" value="PROTEIN NIM1-INTERACTING 2"/>
    <property type="match status" value="1"/>
</dbReference>
<evidence type="ECO:0000256" key="2">
    <source>
        <dbReference type="ARBA" id="ARBA00009937"/>
    </source>
</evidence>
<feature type="compositionally biased region" description="Basic and acidic residues" evidence="4">
    <location>
        <begin position="107"/>
        <end position="121"/>
    </location>
</feature>
<dbReference type="InterPro" id="IPR031425">
    <property type="entry name" value="NPR1/NH1-interacting"/>
</dbReference>
<feature type="compositionally biased region" description="Basic and acidic residues" evidence="4">
    <location>
        <begin position="21"/>
        <end position="30"/>
    </location>
</feature>
<dbReference type="GO" id="GO:0010112">
    <property type="term" value="P:regulation of systemic acquired resistance"/>
    <property type="evidence" value="ECO:0007669"/>
    <property type="project" value="InterPro"/>
</dbReference>
<protein>
    <recommendedName>
        <fullName evidence="7">Protein NIM1-INTERACTING 2</fullName>
    </recommendedName>
</protein>
<evidence type="ECO:0000256" key="4">
    <source>
        <dbReference type="SAM" id="MobiDB-lite"/>
    </source>
</evidence>
<dbReference type="PANTHER" id="PTHR35735">
    <property type="entry name" value="PROTEIN NIM1-INTERACTING 2"/>
    <property type="match status" value="1"/>
</dbReference>
<accession>A0AAV8RTI7</accession>
<feature type="region of interest" description="Disordered" evidence="4">
    <location>
        <begin position="53"/>
        <end position="81"/>
    </location>
</feature>
<dbReference type="AlphaFoldDB" id="A0AAV8RTI7"/>
<proteinExistence type="inferred from homology"/>
<evidence type="ECO:0000256" key="3">
    <source>
        <dbReference type="ARBA" id="ARBA00023242"/>
    </source>
</evidence>
<feature type="region of interest" description="Disordered" evidence="4">
    <location>
        <begin position="93"/>
        <end position="121"/>
    </location>
</feature>
<dbReference type="GO" id="GO:0005634">
    <property type="term" value="C:nucleus"/>
    <property type="evidence" value="ECO:0007669"/>
    <property type="project" value="UniProtKB-SubCell"/>
</dbReference>
<dbReference type="InterPro" id="IPR034577">
    <property type="entry name" value="NIMIN-2"/>
</dbReference>
<feature type="compositionally biased region" description="Basic and acidic residues" evidence="4">
    <location>
        <begin position="1"/>
        <end position="11"/>
    </location>
</feature>
<feature type="region of interest" description="Disordered" evidence="4">
    <location>
        <begin position="1"/>
        <end position="30"/>
    </location>
</feature>
<keyword evidence="6" id="KW-1185">Reference proteome</keyword>
<organism evidence="5 6">
    <name type="scientific">Ensete ventricosum</name>
    <name type="common">Abyssinian banana</name>
    <name type="synonym">Musa ensete</name>
    <dbReference type="NCBI Taxonomy" id="4639"/>
    <lineage>
        <taxon>Eukaryota</taxon>
        <taxon>Viridiplantae</taxon>
        <taxon>Streptophyta</taxon>
        <taxon>Embryophyta</taxon>
        <taxon>Tracheophyta</taxon>
        <taxon>Spermatophyta</taxon>
        <taxon>Magnoliopsida</taxon>
        <taxon>Liliopsida</taxon>
        <taxon>Zingiberales</taxon>
        <taxon>Musaceae</taxon>
        <taxon>Ensete</taxon>
    </lineage>
</organism>
<comment type="subcellular location">
    <subcellularLocation>
        <location evidence="1">Nucleus</location>
    </subcellularLocation>
</comment>